<reference evidence="9 10" key="1">
    <citation type="journal article" date="2007" name="Science">
        <title>The Chlamydomonas genome reveals the evolution of key animal and plant functions.</title>
        <authorList>
            <person name="Merchant S.S."/>
            <person name="Prochnik S.E."/>
            <person name="Vallon O."/>
            <person name="Harris E.H."/>
            <person name="Karpowicz S.J."/>
            <person name="Witman G.B."/>
            <person name="Terry A."/>
            <person name="Salamov A."/>
            <person name="Fritz-Laylin L.K."/>
            <person name="Marechal-Drouard L."/>
            <person name="Marshall W.F."/>
            <person name="Qu L.H."/>
            <person name="Nelson D.R."/>
            <person name="Sanderfoot A.A."/>
            <person name="Spalding M.H."/>
            <person name="Kapitonov V.V."/>
            <person name="Ren Q."/>
            <person name="Ferris P."/>
            <person name="Lindquist E."/>
            <person name="Shapiro H."/>
            <person name="Lucas S.M."/>
            <person name="Grimwood J."/>
            <person name="Schmutz J."/>
            <person name="Cardol P."/>
            <person name="Cerutti H."/>
            <person name="Chanfreau G."/>
            <person name="Chen C.L."/>
            <person name="Cognat V."/>
            <person name="Croft M.T."/>
            <person name="Dent R."/>
            <person name="Dutcher S."/>
            <person name="Fernandez E."/>
            <person name="Fukuzawa H."/>
            <person name="Gonzalez-Ballester D."/>
            <person name="Gonzalez-Halphen D."/>
            <person name="Hallmann A."/>
            <person name="Hanikenne M."/>
            <person name="Hippler M."/>
            <person name="Inwood W."/>
            <person name="Jabbari K."/>
            <person name="Kalanon M."/>
            <person name="Kuras R."/>
            <person name="Lefebvre P.A."/>
            <person name="Lemaire S.D."/>
            <person name="Lobanov A.V."/>
            <person name="Lohr M."/>
            <person name="Manuell A."/>
            <person name="Meier I."/>
            <person name="Mets L."/>
            <person name="Mittag M."/>
            <person name="Mittelmeier T."/>
            <person name="Moroney J.V."/>
            <person name="Moseley J."/>
            <person name="Napoli C."/>
            <person name="Nedelcu A.M."/>
            <person name="Niyogi K."/>
            <person name="Novoselov S.V."/>
            <person name="Paulsen I.T."/>
            <person name="Pazour G."/>
            <person name="Purton S."/>
            <person name="Ral J.P."/>
            <person name="Riano-Pachon D.M."/>
            <person name="Riekhof W."/>
            <person name="Rymarquis L."/>
            <person name="Schroda M."/>
            <person name="Stern D."/>
            <person name="Umen J."/>
            <person name="Willows R."/>
            <person name="Wilson N."/>
            <person name="Zimmer S.L."/>
            <person name="Allmer J."/>
            <person name="Balk J."/>
            <person name="Bisova K."/>
            <person name="Chen C.J."/>
            <person name="Elias M."/>
            <person name="Gendler K."/>
            <person name="Hauser C."/>
            <person name="Lamb M.R."/>
            <person name="Ledford H."/>
            <person name="Long J.C."/>
            <person name="Minagawa J."/>
            <person name="Page M.D."/>
            <person name="Pan J."/>
            <person name="Pootakham W."/>
            <person name="Roje S."/>
            <person name="Rose A."/>
            <person name="Stahlberg E."/>
            <person name="Terauchi A.M."/>
            <person name="Yang P."/>
            <person name="Ball S."/>
            <person name="Bowler C."/>
            <person name="Dieckmann C.L."/>
            <person name="Gladyshev V.N."/>
            <person name="Green P."/>
            <person name="Jorgensen R."/>
            <person name="Mayfield S."/>
            <person name="Mueller-Roeber B."/>
            <person name="Rajamani S."/>
            <person name="Sayre R.T."/>
            <person name="Brokstein P."/>
            <person name="Dubchak I."/>
            <person name="Goodstein D."/>
            <person name="Hornick L."/>
            <person name="Huang Y.W."/>
            <person name="Jhaveri J."/>
            <person name="Luo Y."/>
            <person name="Martinez D."/>
            <person name="Ngau W.C."/>
            <person name="Otillar B."/>
            <person name="Poliakov A."/>
            <person name="Porter A."/>
            <person name="Szajkowski L."/>
            <person name="Werner G."/>
            <person name="Zhou K."/>
            <person name="Grigoriev I.V."/>
            <person name="Rokhsar D.S."/>
            <person name="Grossman A.R."/>
        </authorList>
    </citation>
    <scope>NUCLEOTIDE SEQUENCE [LARGE SCALE GENOMIC DNA]</scope>
    <source>
        <strain evidence="10">CC-503</strain>
    </source>
</reference>
<dbReference type="AlphaFoldDB" id="A0A2K3E5S3"/>
<dbReference type="InParanoid" id="A0A2K3E5S3"/>
<protein>
    <recommendedName>
        <fullName evidence="11">MLO-like protein</fullName>
    </recommendedName>
</protein>
<dbReference type="KEGG" id="cre:CHLRE_01g016250v5"/>
<dbReference type="Pfam" id="PF03094">
    <property type="entry name" value="Mlo"/>
    <property type="match status" value="1"/>
</dbReference>
<keyword evidence="5 8" id="KW-1133">Transmembrane helix</keyword>
<dbReference type="Proteomes" id="UP000006906">
    <property type="component" value="Chromosome 1"/>
</dbReference>
<keyword evidence="7" id="KW-0568">Pathogenesis-related protein</keyword>
<evidence type="ECO:0000256" key="2">
    <source>
        <dbReference type="ARBA" id="ARBA00006574"/>
    </source>
</evidence>
<accession>A0A2K3E5S3</accession>
<sequence length="131" mass="13833">MSKDASEIVDTPGWQVSLLLLLFATVTLILEKSLHFLEHAFHNKRGLRTALHHVKEEVLFLGSISLLLSAFQEALAKICIPKSSGGPYMPPDYEDGPAAAALGAADGGGAAANAAEARRHLLLAGACTTRT</sequence>
<evidence type="ECO:0000256" key="7">
    <source>
        <dbReference type="ARBA" id="ARBA00023265"/>
    </source>
</evidence>
<evidence type="ECO:0008006" key="11">
    <source>
        <dbReference type="Google" id="ProtNLM"/>
    </source>
</evidence>
<dbReference type="OrthoDB" id="1388414at2759"/>
<evidence type="ECO:0000313" key="9">
    <source>
        <dbReference type="EMBL" id="PNW88142.1"/>
    </source>
</evidence>
<dbReference type="RefSeq" id="XP_042928309.1">
    <property type="nucleotide sequence ID" value="XM_043058395.1"/>
</dbReference>
<organism evidence="9 10">
    <name type="scientific">Chlamydomonas reinhardtii</name>
    <name type="common">Chlamydomonas smithii</name>
    <dbReference type="NCBI Taxonomy" id="3055"/>
    <lineage>
        <taxon>Eukaryota</taxon>
        <taxon>Viridiplantae</taxon>
        <taxon>Chlorophyta</taxon>
        <taxon>core chlorophytes</taxon>
        <taxon>Chlorophyceae</taxon>
        <taxon>CS clade</taxon>
        <taxon>Chlamydomonadales</taxon>
        <taxon>Chlamydomonadaceae</taxon>
        <taxon>Chlamydomonas</taxon>
    </lineage>
</organism>
<evidence type="ECO:0000256" key="8">
    <source>
        <dbReference type="SAM" id="Phobius"/>
    </source>
</evidence>
<dbReference type="InterPro" id="IPR004326">
    <property type="entry name" value="Mlo"/>
</dbReference>
<gene>
    <name evidence="9" type="ORF">CHLRE_01g016250v5</name>
</gene>
<dbReference type="STRING" id="3055.A0A2K3E5S3"/>
<dbReference type="EMBL" id="CM008962">
    <property type="protein sequence ID" value="PNW88142.1"/>
    <property type="molecule type" value="Genomic_DNA"/>
</dbReference>
<evidence type="ECO:0000313" key="10">
    <source>
        <dbReference type="Proteomes" id="UP000006906"/>
    </source>
</evidence>
<evidence type="ECO:0000256" key="1">
    <source>
        <dbReference type="ARBA" id="ARBA00004141"/>
    </source>
</evidence>
<evidence type="ECO:0000256" key="6">
    <source>
        <dbReference type="ARBA" id="ARBA00023136"/>
    </source>
</evidence>
<keyword evidence="6 8" id="KW-0472">Membrane</keyword>
<dbReference type="PaxDb" id="3055-EDP09656"/>
<evidence type="ECO:0000256" key="4">
    <source>
        <dbReference type="ARBA" id="ARBA00022821"/>
    </source>
</evidence>
<evidence type="ECO:0000256" key="5">
    <source>
        <dbReference type="ARBA" id="ARBA00022989"/>
    </source>
</evidence>
<comment type="similarity">
    <text evidence="2">Belongs to the MLO family.</text>
</comment>
<dbReference type="PANTHER" id="PTHR31942">
    <property type="entry name" value="MLO-LIKE PROTEIN 1"/>
    <property type="match status" value="1"/>
</dbReference>
<dbReference type="Gramene" id="PNW88142">
    <property type="protein sequence ID" value="PNW88142"/>
    <property type="gene ID" value="CHLRE_01g016250v5"/>
</dbReference>
<dbReference type="GO" id="GO:0016020">
    <property type="term" value="C:membrane"/>
    <property type="evidence" value="ECO:0007669"/>
    <property type="project" value="UniProtKB-SubCell"/>
</dbReference>
<feature type="transmembrane region" description="Helical" evidence="8">
    <location>
        <begin position="12"/>
        <end position="30"/>
    </location>
</feature>
<dbReference type="GeneID" id="66051999"/>
<proteinExistence type="inferred from homology"/>
<comment type="subcellular location">
    <subcellularLocation>
        <location evidence="1">Membrane</location>
        <topology evidence="1">Multi-pass membrane protein</topology>
    </subcellularLocation>
</comment>
<keyword evidence="4" id="KW-0611">Plant defense</keyword>
<keyword evidence="3 8" id="KW-0812">Transmembrane</keyword>
<dbReference type="PANTHER" id="PTHR31942:SF52">
    <property type="entry name" value="MLO-LIKE PROTEIN 1"/>
    <property type="match status" value="1"/>
</dbReference>
<evidence type="ECO:0000256" key="3">
    <source>
        <dbReference type="ARBA" id="ARBA00022692"/>
    </source>
</evidence>
<dbReference type="GO" id="GO:0006952">
    <property type="term" value="P:defense response"/>
    <property type="evidence" value="ECO:0007669"/>
    <property type="project" value="UniProtKB-KW"/>
</dbReference>
<keyword evidence="10" id="KW-1185">Reference proteome</keyword>
<name>A0A2K3E5S3_CHLRE</name>